<organism evidence="7 8">
    <name type="scientific">Nocardiopsis codii</name>
    <dbReference type="NCBI Taxonomy" id="3065942"/>
    <lineage>
        <taxon>Bacteria</taxon>
        <taxon>Bacillati</taxon>
        <taxon>Actinomycetota</taxon>
        <taxon>Actinomycetes</taxon>
        <taxon>Streptosporangiales</taxon>
        <taxon>Nocardiopsidaceae</taxon>
        <taxon>Nocardiopsis</taxon>
    </lineage>
</organism>
<evidence type="ECO:0000256" key="2">
    <source>
        <dbReference type="ARBA" id="ARBA00023082"/>
    </source>
</evidence>
<protein>
    <submittedName>
        <fullName evidence="7">Sigma-70 family RNA polymerase sigma factor</fullName>
    </submittedName>
</protein>
<feature type="compositionally biased region" description="Acidic residues" evidence="5">
    <location>
        <begin position="61"/>
        <end position="73"/>
    </location>
</feature>
<evidence type="ECO:0000259" key="6">
    <source>
        <dbReference type="Pfam" id="PF04542"/>
    </source>
</evidence>
<proteinExistence type="predicted"/>
<evidence type="ECO:0000256" key="5">
    <source>
        <dbReference type="SAM" id="MobiDB-lite"/>
    </source>
</evidence>
<evidence type="ECO:0000313" key="8">
    <source>
        <dbReference type="Proteomes" id="UP001356095"/>
    </source>
</evidence>
<dbReference type="NCBIfam" id="TIGR02937">
    <property type="entry name" value="sigma70-ECF"/>
    <property type="match status" value="1"/>
</dbReference>
<keyword evidence="8" id="KW-1185">Reference proteome</keyword>
<evidence type="ECO:0000256" key="1">
    <source>
        <dbReference type="ARBA" id="ARBA00023015"/>
    </source>
</evidence>
<feature type="region of interest" description="Disordered" evidence="5">
    <location>
        <begin position="1"/>
        <end position="73"/>
    </location>
</feature>
<evidence type="ECO:0000256" key="3">
    <source>
        <dbReference type="ARBA" id="ARBA00023125"/>
    </source>
</evidence>
<name>A0ABU7K3D5_9ACTN</name>
<keyword evidence="4" id="KW-0804">Transcription</keyword>
<dbReference type="InterPro" id="IPR007627">
    <property type="entry name" value="RNA_pol_sigma70_r2"/>
</dbReference>
<evidence type="ECO:0000313" key="7">
    <source>
        <dbReference type="EMBL" id="MEE2036750.1"/>
    </source>
</evidence>
<accession>A0ABU7K3D5</accession>
<gene>
    <name evidence="7" type="ORF">Q8791_05875</name>
</gene>
<dbReference type="Gene3D" id="1.10.1740.10">
    <property type="match status" value="1"/>
</dbReference>
<dbReference type="PANTHER" id="PTHR43133">
    <property type="entry name" value="RNA POLYMERASE ECF-TYPE SIGMA FACTO"/>
    <property type="match status" value="1"/>
</dbReference>
<dbReference type="Proteomes" id="UP001356095">
    <property type="component" value="Unassembled WGS sequence"/>
</dbReference>
<dbReference type="Pfam" id="PF04542">
    <property type="entry name" value="Sigma70_r2"/>
    <property type="match status" value="1"/>
</dbReference>
<dbReference type="InterPro" id="IPR013325">
    <property type="entry name" value="RNA_pol_sigma_r2"/>
</dbReference>
<keyword evidence="1" id="KW-0805">Transcription regulation</keyword>
<dbReference type="RefSeq" id="WP_330090548.1">
    <property type="nucleotide sequence ID" value="NZ_JAUZMY010000004.1"/>
</dbReference>
<dbReference type="InterPro" id="IPR039425">
    <property type="entry name" value="RNA_pol_sigma-70-like"/>
</dbReference>
<evidence type="ECO:0000256" key="4">
    <source>
        <dbReference type="ARBA" id="ARBA00023163"/>
    </source>
</evidence>
<feature type="domain" description="RNA polymerase sigma-70 region 2" evidence="6">
    <location>
        <begin position="92"/>
        <end position="158"/>
    </location>
</feature>
<dbReference type="InterPro" id="IPR014284">
    <property type="entry name" value="RNA_pol_sigma-70_dom"/>
</dbReference>
<feature type="region of interest" description="Disordered" evidence="5">
    <location>
        <begin position="216"/>
        <end position="240"/>
    </location>
</feature>
<dbReference type="SUPFAM" id="SSF88946">
    <property type="entry name" value="Sigma2 domain of RNA polymerase sigma factors"/>
    <property type="match status" value="1"/>
</dbReference>
<comment type="caution">
    <text evidence="7">The sequence shown here is derived from an EMBL/GenBank/DDBJ whole genome shotgun (WGS) entry which is preliminary data.</text>
</comment>
<dbReference type="EMBL" id="JAUZMY010000004">
    <property type="protein sequence ID" value="MEE2036750.1"/>
    <property type="molecule type" value="Genomic_DNA"/>
</dbReference>
<reference evidence="7 8" key="1">
    <citation type="submission" date="2023-08" db="EMBL/GenBank/DDBJ databases">
        <authorList>
            <person name="Girao M."/>
            <person name="Carvalho M.F."/>
        </authorList>
    </citation>
    <scope>NUCLEOTIDE SEQUENCE [LARGE SCALE GENOMIC DNA]</scope>
    <source>
        <strain evidence="7 8">CT-R113</strain>
    </source>
</reference>
<sequence length="255" mass="28001">MSVSARTGPVPAVAEPRGPDTPRPGRTDTCPTRLTDVGSSPCGGPDGDRTPPAPAAGDTDGSADEPPDGSAEDADLVRRALRGEYRAWEGIVDRHLPVVNAIARSYRLSGPDREDAVQTVWLTLNQHLPRLHSPGRLRAWLRRVTHGVCVRQRRNSSRHRTVDPHDLEALPLAGAADPEAEYLLAERREELYRAIRGLTDPGDRRAALGYLAEPADSGAAGRAAHREHREPNPRAASNQRRRVLRRLRRLLEEPT</sequence>
<dbReference type="PANTHER" id="PTHR43133:SF8">
    <property type="entry name" value="RNA POLYMERASE SIGMA FACTOR HI_1459-RELATED"/>
    <property type="match status" value="1"/>
</dbReference>
<feature type="compositionally biased region" description="Basic and acidic residues" evidence="5">
    <location>
        <begin position="17"/>
        <end position="26"/>
    </location>
</feature>
<keyword evidence="3" id="KW-0238">DNA-binding</keyword>
<keyword evidence="2" id="KW-0731">Sigma factor</keyword>